<dbReference type="Gene3D" id="3.10.490.10">
    <property type="entry name" value="Gamma-glutamyl cyclotransferase-like"/>
    <property type="match status" value="1"/>
</dbReference>
<comment type="caution">
    <text evidence="2">The sequence shown here is derived from an EMBL/GenBank/DDBJ whole genome shotgun (WGS) entry which is preliminary data.</text>
</comment>
<organism evidence="2 3">
    <name type="scientific">Anabaena sphaerica FACHB-251</name>
    <dbReference type="NCBI Taxonomy" id="2692883"/>
    <lineage>
        <taxon>Bacteria</taxon>
        <taxon>Bacillati</taxon>
        <taxon>Cyanobacteriota</taxon>
        <taxon>Cyanophyceae</taxon>
        <taxon>Nostocales</taxon>
        <taxon>Nostocaceae</taxon>
        <taxon>Anabaena</taxon>
    </lineage>
</organism>
<dbReference type="InterPro" id="IPR013024">
    <property type="entry name" value="GGCT-like"/>
</dbReference>
<dbReference type="InterPro" id="IPR009288">
    <property type="entry name" value="AIG2-like_dom"/>
</dbReference>
<dbReference type="Pfam" id="PF06094">
    <property type="entry name" value="GGACT"/>
    <property type="match status" value="1"/>
</dbReference>
<dbReference type="InterPro" id="IPR036568">
    <property type="entry name" value="GGCT-like_sf"/>
</dbReference>
<reference evidence="3" key="1">
    <citation type="journal article" date="2020" name="ISME J.">
        <title>Comparative genomics reveals insights into cyanobacterial evolution and habitat adaptation.</title>
        <authorList>
            <person name="Chen M.Y."/>
            <person name="Teng W.K."/>
            <person name="Zhao L."/>
            <person name="Hu C.X."/>
            <person name="Zhou Y.K."/>
            <person name="Han B.P."/>
            <person name="Song L.R."/>
            <person name="Shu W.S."/>
        </authorList>
    </citation>
    <scope>NUCLEOTIDE SEQUENCE [LARGE SCALE GENOMIC DNA]</scope>
    <source>
        <strain evidence="3">FACHB-251</strain>
    </source>
</reference>
<dbReference type="SUPFAM" id="SSF110857">
    <property type="entry name" value="Gamma-glutamyl cyclotransferase-like"/>
    <property type="match status" value="1"/>
</dbReference>
<dbReference type="CDD" id="cd06661">
    <property type="entry name" value="GGCT_like"/>
    <property type="match status" value="1"/>
</dbReference>
<dbReference type="RefSeq" id="WP_190558631.1">
    <property type="nucleotide sequence ID" value="NZ_JACJQU010000003.1"/>
</dbReference>
<gene>
    <name evidence="2" type="ORF">H6G06_07440</name>
</gene>
<name>A0A926WHM4_9NOST</name>
<dbReference type="EMBL" id="JACJQU010000003">
    <property type="protein sequence ID" value="MBD2293323.1"/>
    <property type="molecule type" value="Genomic_DNA"/>
</dbReference>
<sequence>MTGENINIPQILRVFVYGTLKPGEANYHLCERQVLRAKKAITSGKLFTLPMGYPAMTLGDGKVHGYLLYFADSAILTALDDLEDYDSTRPTSKNLYNRQSIEIFEPIGLSLGWAWAYLMTPEKVDRFGGIPQMDGCWNS</sequence>
<proteinExistence type="predicted"/>
<dbReference type="AlphaFoldDB" id="A0A926WHM4"/>
<keyword evidence="3" id="KW-1185">Reference proteome</keyword>
<feature type="domain" description="Gamma-glutamylcyclotransferase AIG2-like" evidence="1">
    <location>
        <begin position="14"/>
        <end position="137"/>
    </location>
</feature>
<evidence type="ECO:0000259" key="1">
    <source>
        <dbReference type="Pfam" id="PF06094"/>
    </source>
</evidence>
<accession>A0A926WHM4</accession>
<evidence type="ECO:0000313" key="3">
    <source>
        <dbReference type="Proteomes" id="UP000662185"/>
    </source>
</evidence>
<dbReference type="Proteomes" id="UP000662185">
    <property type="component" value="Unassembled WGS sequence"/>
</dbReference>
<evidence type="ECO:0000313" key="2">
    <source>
        <dbReference type="EMBL" id="MBD2293323.1"/>
    </source>
</evidence>
<protein>
    <submittedName>
        <fullName evidence="2">Gamma-glutamylcyclotransferase</fullName>
    </submittedName>
</protein>